<dbReference type="InterPro" id="IPR000620">
    <property type="entry name" value="EamA_dom"/>
</dbReference>
<evidence type="ECO:0000256" key="2">
    <source>
        <dbReference type="ARBA" id="ARBA00007362"/>
    </source>
</evidence>
<gene>
    <name evidence="8" type="ORF">DRB17_02970</name>
</gene>
<feature type="domain" description="EamA" evidence="7">
    <location>
        <begin position="22"/>
        <end position="153"/>
    </location>
</feature>
<feature type="transmembrane region" description="Helical" evidence="6">
    <location>
        <begin position="50"/>
        <end position="69"/>
    </location>
</feature>
<dbReference type="Proteomes" id="UP000253941">
    <property type="component" value="Unassembled WGS sequence"/>
</dbReference>
<comment type="caution">
    <text evidence="8">The sequence shown here is derived from an EMBL/GenBank/DDBJ whole genome shotgun (WGS) entry which is preliminary data.</text>
</comment>
<comment type="subcellular location">
    <subcellularLocation>
        <location evidence="1">Membrane</location>
        <topology evidence="1">Multi-pass membrane protein</topology>
    </subcellularLocation>
</comment>
<feature type="transmembrane region" description="Helical" evidence="6">
    <location>
        <begin position="261"/>
        <end position="279"/>
    </location>
</feature>
<reference evidence="8 9" key="1">
    <citation type="submission" date="2018-07" db="EMBL/GenBank/DDBJ databases">
        <title>Venubactetium sediminum gen. nov., sp. nov., isolated from a marine solar saltern.</title>
        <authorList>
            <person name="Wang S."/>
        </authorList>
    </citation>
    <scope>NUCLEOTIDE SEQUENCE [LARGE SCALE GENOMIC DNA]</scope>
    <source>
        <strain evidence="8 9">WD2A32</strain>
    </source>
</reference>
<keyword evidence="5 6" id="KW-0472">Membrane</keyword>
<feature type="transmembrane region" description="Helical" evidence="6">
    <location>
        <begin position="170"/>
        <end position="186"/>
    </location>
</feature>
<comment type="similarity">
    <text evidence="2">Belongs to the EamA transporter family.</text>
</comment>
<feature type="transmembrane region" description="Helical" evidence="6">
    <location>
        <begin position="81"/>
        <end position="101"/>
    </location>
</feature>
<protein>
    <submittedName>
        <fullName evidence="8">DMT family transporter</fullName>
    </submittedName>
</protein>
<dbReference type="SUPFAM" id="SSF103481">
    <property type="entry name" value="Multidrug resistance efflux transporter EmrE"/>
    <property type="match status" value="2"/>
</dbReference>
<proteinExistence type="inferred from homology"/>
<evidence type="ECO:0000313" key="9">
    <source>
        <dbReference type="Proteomes" id="UP000253941"/>
    </source>
</evidence>
<sequence length="313" mass="32999">MTRTDQAPATAARQPVTARGAYLLLGAIVLLWGANWPVMKVALDYVPPLWFVAARLLMGLVTLAAILVASGRFILPRRGDIPVVISVGLLQMAGFLGFVNIGLQEVDAGRSAILAYTTPLWVTPAAILLLGERLNWRKGLGLLLGLAGVAVLFNPLNFDWSDTEKVTHNAVLMLAALCWAGAILHIRGHRWISSPLQLAPWQMAVGSVPLLIAAWAFEGPPTVEWSPGIVAAIAYNGPLATAFCFWASVTVSRSLPAISTSLSLLGVPAAGMLLAAVTLGEMLSLTRLGGFALILGGLAMVQLTDLARSGGAR</sequence>
<dbReference type="AlphaFoldDB" id="A0A369TDJ7"/>
<feature type="transmembrane region" description="Helical" evidence="6">
    <location>
        <begin position="285"/>
        <end position="303"/>
    </location>
</feature>
<feature type="transmembrane region" description="Helical" evidence="6">
    <location>
        <begin position="140"/>
        <end position="158"/>
    </location>
</feature>
<evidence type="ECO:0000256" key="3">
    <source>
        <dbReference type="ARBA" id="ARBA00022692"/>
    </source>
</evidence>
<dbReference type="PANTHER" id="PTHR32322:SF2">
    <property type="entry name" value="EAMA DOMAIN-CONTAINING PROTEIN"/>
    <property type="match status" value="1"/>
</dbReference>
<accession>A0A369TDJ7</accession>
<dbReference type="EMBL" id="QPMH01000002">
    <property type="protein sequence ID" value="RDD63421.1"/>
    <property type="molecule type" value="Genomic_DNA"/>
</dbReference>
<feature type="domain" description="EamA" evidence="7">
    <location>
        <begin position="171"/>
        <end position="301"/>
    </location>
</feature>
<evidence type="ECO:0000256" key="1">
    <source>
        <dbReference type="ARBA" id="ARBA00004141"/>
    </source>
</evidence>
<name>A0A369TDJ7_9PROT</name>
<dbReference type="Pfam" id="PF00892">
    <property type="entry name" value="EamA"/>
    <property type="match status" value="2"/>
</dbReference>
<organism evidence="8 9">
    <name type="scientific">Ferruginivarius sediminum</name>
    <dbReference type="NCBI Taxonomy" id="2661937"/>
    <lineage>
        <taxon>Bacteria</taxon>
        <taxon>Pseudomonadati</taxon>
        <taxon>Pseudomonadota</taxon>
        <taxon>Alphaproteobacteria</taxon>
        <taxon>Rhodospirillales</taxon>
        <taxon>Rhodospirillaceae</taxon>
        <taxon>Ferruginivarius</taxon>
    </lineage>
</organism>
<evidence type="ECO:0000259" key="7">
    <source>
        <dbReference type="Pfam" id="PF00892"/>
    </source>
</evidence>
<evidence type="ECO:0000256" key="5">
    <source>
        <dbReference type="ARBA" id="ARBA00023136"/>
    </source>
</evidence>
<feature type="transmembrane region" description="Helical" evidence="6">
    <location>
        <begin position="198"/>
        <end position="217"/>
    </location>
</feature>
<dbReference type="PANTHER" id="PTHR32322">
    <property type="entry name" value="INNER MEMBRANE TRANSPORTER"/>
    <property type="match status" value="1"/>
</dbReference>
<keyword evidence="4 6" id="KW-1133">Transmembrane helix</keyword>
<evidence type="ECO:0000256" key="6">
    <source>
        <dbReference type="SAM" id="Phobius"/>
    </source>
</evidence>
<evidence type="ECO:0000256" key="4">
    <source>
        <dbReference type="ARBA" id="ARBA00022989"/>
    </source>
</evidence>
<feature type="transmembrane region" description="Helical" evidence="6">
    <location>
        <begin position="113"/>
        <end position="131"/>
    </location>
</feature>
<dbReference type="InterPro" id="IPR050638">
    <property type="entry name" value="AA-Vitamin_Transporters"/>
</dbReference>
<keyword evidence="9" id="KW-1185">Reference proteome</keyword>
<evidence type="ECO:0000313" key="8">
    <source>
        <dbReference type="EMBL" id="RDD63421.1"/>
    </source>
</evidence>
<dbReference type="GO" id="GO:0016020">
    <property type="term" value="C:membrane"/>
    <property type="evidence" value="ECO:0007669"/>
    <property type="project" value="UniProtKB-SubCell"/>
</dbReference>
<dbReference type="InterPro" id="IPR037185">
    <property type="entry name" value="EmrE-like"/>
</dbReference>
<feature type="transmembrane region" description="Helical" evidence="6">
    <location>
        <begin position="21"/>
        <end position="38"/>
    </location>
</feature>
<dbReference type="RefSeq" id="WP_114580675.1">
    <property type="nucleotide sequence ID" value="NZ_QPMH01000002.1"/>
</dbReference>
<keyword evidence="3 6" id="KW-0812">Transmembrane</keyword>
<feature type="transmembrane region" description="Helical" evidence="6">
    <location>
        <begin position="229"/>
        <end position="249"/>
    </location>
</feature>